<dbReference type="Proteomes" id="UP000054047">
    <property type="component" value="Unassembled WGS sequence"/>
</dbReference>
<reference evidence="1 2" key="1">
    <citation type="submission" date="2013-12" db="EMBL/GenBank/DDBJ databases">
        <title>Draft genome of the parsitic nematode Ancylostoma duodenale.</title>
        <authorList>
            <person name="Mitreva M."/>
        </authorList>
    </citation>
    <scope>NUCLEOTIDE SEQUENCE [LARGE SCALE GENOMIC DNA]</scope>
    <source>
        <strain evidence="1 2">Zhejiang</strain>
    </source>
</reference>
<dbReference type="InterPro" id="IPR036388">
    <property type="entry name" value="WH-like_DNA-bd_sf"/>
</dbReference>
<proteinExistence type="predicted"/>
<sequence>MPKSPPLGGRPLLQLRKCVASSVPLKRVEHGTLRGRISELVQLFGAPCKQDRKKDRTGQSEMVEVHPKRGAVLDLYNQGHGTRKISKLLNVPQKTIYDTNRGFKELGTTSDRPGRG</sequence>
<dbReference type="AlphaFoldDB" id="A0A0C2GIH2"/>
<gene>
    <name evidence="1" type="ORF">ANCDUO_12955</name>
</gene>
<dbReference type="OrthoDB" id="5871893at2759"/>
<name>A0A0C2GIH2_9BILA</name>
<accession>A0A0C2GIH2</accession>
<evidence type="ECO:0000313" key="2">
    <source>
        <dbReference type="Proteomes" id="UP000054047"/>
    </source>
</evidence>
<organism evidence="1 2">
    <name type="scientific">Ancylostoma duodenale</name>
    <dbReference type="NCBI Taxonomy" id="51022"/>
    <lineage>
        <taxon>Eukaryota</taxon>
        <taxon>Metazoa</taxon>
        <taxon>Ecdysozoa</taxon>
        <taxon>Nematoda</taxon>
        <taxon>Chromadorea</taxon>
        <taxon>Rhabditida</taxon>
        <taxon>Rhabditina</taxon>
        <taxon>Rhabditomorpha</taxon>
        <taxon>Strongyloidea</taxon>
        <taxon>Ancylostomatidae</taxon>
        <taxon>Ancylostomatinae</taxon>
        <taxon>Ancylostoma</taxon>
    </lineage>
</organism>
<protein>
    <submittedName>
        <fullName evidence="1">Uncharacterized protein</fullName>
    </submittedName>
</protein>
<keyword evidence="2" id="KW-1185">Reference proteome</keyword>
<evidence type="ECO:0000313" key="1">
    <source>
        <dbReference type="EMBL" id="KIH56861.1"/>
    </source>
</evidence>
<dbReference type="Gene3D" id="1.10.10.10">
    <property type="entry name" value="Winged helix-like DNA-binding domain superfamily/Winged helix DNA-binding domain"/>
    <property type="match status" value="1"/>
</dbReference>
<dbReference type="EMBL" id="KN735167">
    <property type="protein sequence ID" value="KIH56861.1"/>
    <property type="molecule type" value="Genomic_DNA"/>
</dbReference>